<dbReference type="PANTHER" id="PTHR42782:SF2">
    <property type="entry name" value="3-OXOACYL-[ACYL-CARRIER-PROTEIN] SYNTHASE-LIKE PROTEIN"/>
    <property type="match status" value="1"/>
</dbReference>
<dbReference type="CDD" id="cd00657">
    <property type="entry name" value="Ferritin_like"/>
    <property type="match status" value="1"/>
</dbReference>
<proteinExistence type="predicted"/>
<evidence type="ECO:0000313" key="2">
    <source>
        <dbReference type="Proteomes" id="UP000316093"/>
    </source>
</evidence>
<reference evidence="1 2" key="1">
    <citation type="submission" date="2019-06" db="EMBL/GenBank/DDBJ databases">
        <title>A complete genome sequence for Luteibacter pinisoli MAH-14.</title>
        <authorList>
            <person name="Baltrus D.A."/>
        </authorList>
    </citation>
    <scope>NUCLEOTIDE SEQUENCE [LARGE SCALE GENOMIC DNA]</scope>
    <source>
        <strain evidence="1 2">MAH-14</strain>
    </source>
</reference>
<dbReference type="InterPro" id="IPR007402">
    <property type="entry name" value="DUF455"/>
</dbReference>
<accession>A0A4Y5Z5G2</accession>
<protein>
    <submittedName>
        <fullName evidence="1">Ferritin-like domain-containing protein</fullName>
    </submittedName>
</protein>
<dbReference type="Pfam" id="PF04305">
    <property type="entry name" value="DUF455"/>
    <property type="match status" value="1"/>
</dbReference>
<name>A0A4Y5Z5G2_9GAMM</name>
<dbReference type="Proteomes" id="UP000316093">
    <property type="component" value="Chromosome"/>
</dbReference>
<dbReference type="SUPFAM" id="SSF47240">
    <property type="entry name" value="Ferritin-like"/>
    <property type="match status" value="1"/>
</dbReference>
<dbReference type="InterPro" id="IPR009078">
    <property type="entry name" value="Ferritin-like_SF"/>
</dbReference>
<sequence>MALKGLDMREPTNPLTRAISGSGALCYAILRALEFHACWLPRAVSTELKITLGQRTGTLGWALSLAHLRFSELTADTRLLAPIGLEEAFVRRVNVDGDLAIQAASDQIIGLLGTFIAQSRERRLMDYLEKVLNGPSDALEMTLAAHFPEPSSPYSLALSGPTVTYAHSLPIPVTVDSPRRAHELEPRRGDEPPWASLIGTPEGRAQILHDVFADIELSAMEVCAASIVRFRDLPMAFKVDMARQCWDEARHAQACLLRCKELGLPAVGFRYSLKVWDRWMAGRDAIECLCIEQLVQEGNALDSVQSLARSFHAAGDVRSAALLAMFGRDEELHTAIGNKWVTMAAESSDRAYETRVRDAAERIGLTVPGHAPVALEARRRGGFPEPFLRKITSAERSSETPYLPQARS</sequence>
<keyword evidence="2" id="KW-1185">Reference proteome</keyword>
<dbReference type="EMBL" id="CP041046">
    <property type="protein sequence ID" value="QDE39799.1"/>
    <property type="molecule type" value="Genomic_DNA"/>
</dbReference>
<dbReference type="AlphaFoldDB" id="A0A4Y5Z5G2"/>
<gene>
    <name evidence="1" type="ORF">FIV34_11570</name>
</gene>
<dbReference type="KEGG" id="lpy:FIV34_11570"/>
<organism evidence="1 2">
    <name type="scientific">Luteibacter pinisoli</name>
    <dbReference type="NCBI Taxonomy" id="2589080"/>
    <lineage>
        <taxon>Bacteria</taxon>
        <taxon>Pseudomonadati</taxon>
        <taxon>Pseudomonadota</taxon>
        <taxon>Gammaproteobacteria</taxon>
        <taxon>Lysobacterales</taxon>
        <taxon>Rhodanobacteraceae</taxon>
        <taxon>Luteibacter</taxon>
    </lineage>
</organism>
<dbReference type="PANTHER" id="PTHR42782">
    <property type="entry name" value="SI:CH73-314G15.3"/>
    <property type="match status" value="1"/>
</dbReference>
<dbReference type="OrthoDB" id="6064519at2"/>
<evidence type="ECO:0000313" key="1">
    <source>
        <dbReference type="EMBL" id="QDE39799.1"/>
    </source>
</evidence>